<reference evidence="1 2" key="1">
    <citation type="submission" date="2018-09" db="EMBL/GenBank/DDBJ databases">
        <title>Metagenome Assembled Genomes from an Advanced Water Purification Facility.</title>
        <authorList>
            <person name="Stamps B.W."/>
            <person name="Spear J.R."/>
        </authorList>
    </citation>
    <scope>NUCLEOTIDE SEQUENCE [LARGE SCALE GENOMIC DNA]</scope>
    <source>
        <strain evidence="1">Bin_27_1</strain>
    </source>
</reference>
<dbReference type="InterPro" id="IPR001646">
    <property type="entry name" value="5peptide_repeat"/>
</dbReference>
<dbReference type="EMBL" id="SSFD01000421">
    <property type="protein sequence ID" value="TXH77444.1"/>
    <property type="molecule type" value="Genomic_DNA"/>
</dbReference>
<dbReference type="Pfam" id="PF00805">
    <property type="entry name" value="Pentapeptide"/>
    <property type="match status" value="2"/>
</dbReference>
<dbReference type="Proteomes" id="UP000321192">
    <property type="component" value="Unassembled WGS sequence"/>
</dbReference>
<comment type="caution">
    <text evidence="1">The sequence shown here is derived from an EMBL/GenBank/DDBJ whole genome shotgun (WGS) entry which is preliminary data.</text>
</comment>
<dbReference type="Gene3D" id="2.160.20.80">
    <property type="entry name" value="E3 ubiquitin-protein ligase SopA"/>
    <property type="match status" value="1"/>
</dbReference>
<accession>A0A5C7S0R7</accession>
<dbReference type="PANTHER" id="PTHR14136:SF17">
    <property type="entry name" value="BTB_POZ DOMAIN-CONTAINING PROTEIN KCTD9"/>
    <property type="match status" value="1"/>
</dbReference>
<dbReference type="PANTHER" id="PTHR14136">
    <property type="entry name" value="BTB_POZ DOMAIN-CONTAINING PROTEIN KCTD9"/>
    <property type="match status" value="1"/>
</dbReference>
<sequence length="331" mass="36401">MPNPDHLSLLDQGRDTWNAWRRANPDLPPQLRSARLEGRDLSGFDLHDAYLRRAHLKGARLDGCKLREANLSGADLEGASMVKAEMAGANLRAAKMRGADLSEADLKSAILVSTDLSHAKLNGAQVYGIAAWEVTLEGAEQRDLLVTRPDQPRITTDDLEVAQFIYVLLNHRKLRDVFNTTTQRSVLILGRFGGGGLDVLRAVADSLRQQGLIPIIFDFERPRQRNYTETVITLAGLCSFVIVDLSGPSVPQELQAIVAATLRMPLVPIVEEGRNPAAMLADFQELDYFLGPPIRFSSISALVAQIPERAVAPAQAWLAQRRNRLKTIDGG</sequence>
<dbReference type="SUPFAM" id="SSF141571">
    <property type="entry name" value="Pentapeptide repeat-like"/>
    <property type="match status" value="1"/>
</dbReference>
<dbReference type="InterPro" id="IPR051082">
    <property type="entry name" value="Pentapeptide-BTB/POZ_domain"/>
</dbReference>
<gene>
    <name evidence="1" type="ORF">E6Q80_24645</name>
</gene>
<proteinExistence type="predicted"/>
<evidence type="ECO:0000313" key="1">
    <source>
        <dbReference type="EMBL" id="TXH77444.1"/>
    </source>
</evidence>
<dbReference type="AlphaFoldDB" id="A0A5C7S0R7"/>
<protein>
    <submittedName>
        <fullName evidence="1">Pentapeptide repeat-containing protein</fullName>
    </submittedName>
</protein>
<organism evidence="1 2">
    <name type="scientific">Thauera aminoaromatica</name>
    <dbReference type="NCBI Taxonomy" id="164330"/>
    <lineage>
        <taxon>Bacteria</taxon>
        <taxon>Pseudomonadati</taxon>
        <taxon>Pseudomonadota</taxon>
        <taxon>Betaproteobacteria</taxon>
        <taxon>Rhodocyclales</taxon>
        <taxon>Zoogloeaceae</taxon>
        <taxon>Thauera</taxon>
    </lineage>
</organism>
<name>A0A5C7S0R7_THASP</name>
<dbReference type="RefSeq" id="WP_276663228.1">
    <property type="nucleotide sequence ID" value="NZ_SSFD01000421.1"/>
</dbReference>
<evidence type="ECO:0000313" key="2">
    <source>
        <dbReference type="Proteomes" id="UP000321192"/>
    </source>
</evidence>